<dbReference type="HOGENOM" id="CLU_2303080_0_0_3"/>
<geneLocation type="plasmid" evidence="1 2">
    <name>pOSC7112.03</name>
</geneLocation>
<proteinExistence type="predicted"/>
<organism evidence="1 2">
    <name type="scientific">Phormidium nigroviride PCC 7112</name>
    <dbReference type="NCBI Taxonomy" id="179408"/>
    <lineage>
        <taxon>Bacteria</taxon>
        <taxon>Bacillati</taxon>
        <taxon>Cyanobacteriota</taxon>
        <taxon>Cyanophyceae</taxon>
        <taxon>Oscillatoriophycideae</taxon>
        <taxon>Oscillatoriales</taxon>
        <taxon>Oscillatoriaceae</taxon>
        <taxon>Phormidium</taxon>
    </lineage>
</organism>
<keyword evidence="2" id="KW-1185">Reference proteome</keyword>
<dbReference type="KEGG" id="oni:Osc7112_6745"/>
<accession>K9VTF3</accession>
<evidence type="ECO:0000313" key="2">
    <source>
        <dbReference type="Proteomes" id="UP000010478"/>
    </source>
</evidence>
<protein>
    <submittedName>
        <fullName evidence="1">Uncharacterized protein</fullName>
    </submittedName>
</protein>
<reference evidence="1 2" key="1">
    <citation type="submission" date="2012-05" db="EMBL/GenBank/DDBJ databases">
        <title>Finished plasmid 3 of genome of Oscillatoria sp. PCC 7112.</title>
        <authorList>
            <consortium name="US DOE Joint Genome Institute"/>
            <person name="Gugger M."/>
            <person name="Coursin T."/>
            <person name="Rippka R."/>
            <person name="Tandeau De Marsac N."/>
            <person name="Huntemann M."/>
            <person name="Wei C.-L."/>
            <person name="Han J."/>
            <person name="Detter J.C."/>
            <person name="Han C."/>
            <person name="Tapia R."/>
            <person name="Davenport K."/>
            <person name="Daligault H."/>
            <person name="Erkkila T."/>
            <person name="Gu W."/>
            <person name="Munk A.C.C."/>
            <person name="Teshima H."/>
            <person name="Xu Y."/>
            <person name="Chain P."/>
            <person name="Chen A."/>
            <person name="Krypides N."/>
            <person name="Mavromatis K."/>
            <person name="Markowitz V."/>
            <person name="Szeto E."/>
            <person name="Ivanova N."/>
            <person name="Mikhailova N."/>
            <person name="Ovchinnikova G."/>
            <person name="Pagani I."/>
            <person name="Pati A."/>
            <person name="Goodwin L."/>
            <person name="Peters L."/>
            <person name="Pitluck S."/>
            <person name="Woyke T."/>
            <person name="Kerfeld C."/>
        </authorList>
    </citation>
    <scope>NUCLEOTIDE SEQUENCE [LARGE SCALE GENOMIC DNA]</scope>
    <source>
        <strain evidence="1 2">PCC 7112</strain>
        <plasmid evidence="1 2">pOSC7112.03</plasmid>
    </source>
</reference>
<gene>
    <name evidence="1" type="ORF">Osc7112_6745</name>
</gene>
<dbReference type="EMBL" id="CP003617">
    <property type="protein sequence ID" value="AFZ10844.1"/>
    <property type="molecule type" value="Genomic_DNA"/>
</dbReference>
<name>K9VTF3_9CYAN</name>
<dbReference type="Proteomes" id="UP000010478">
    <property type="component" value="Plasmid pOSC7112.03"/>
</dbReference>
<evidence type="ECO:0000313" key="1">
    <source>
        <dbReference type="EMBL" id="AFZ10844.1"/>
    </source>
</evidence>
<dbReference type="AlphaFoldDB" id="K9VTF3"/>
<sequence>MGELREELTARRSDWWPPINFLKLHPLNARSGCCERVKEFVEGVILSLSTESIIRWNPPGGGVDGVASRLKAKVRQGFELSDQAKRYACCNSIQMQQLDY</sequence>
<keyword evidence="1" id="KW-0614">Plasmid</keyword>